<gene>
    <name evidence="2" type="ORF">SLNWT_1265</name>
</gene>
<reference evidence="2 3" key="1">
    <citation type="submission" date="2015-01" db="EMBL/GenBank/DDBJ databases">
        <title>Enhanced salinomycin production by adjusting the supply of polyketide extender units in Streptomyce albus DSM 41398.</title>
        <authorList>
            <person name="Lu C."/>
        </authorList>
    </citation>
    <scope>NUCLEOTIDE SEQUENCE [LARGE SCALE GENOMIC DNA]</scope>
    <source>
        <strain evidence="3">ATCC 21838 / DSM 41398 / FERM P-419 / JCM 4703 / NBRC 107858</strain>
    </source>
</reference>
<name>A0A0B5ESC5_STRA4</name>
<evidence type="ECO:0000256" key="1">
    <source>
        <dbReference type="SAM" id="MobiDB-lite"/>
    </source>
</evidence>
<sequence>MAVHEAAQSLGEGHAFIDVAGEEGKEAVEAEFLAGSGAGFSDAVDDVSDRVDDFATGVLLRQATASRVAGRQRQQRFDQSPVASVVSDG</sequence>
<evidence type="ECO:0000313" key="3">
    <source>
        <dbReference type="Proteomes" id="UP000031523"/>
    </source>
</evidence>
<feature type="region of interest" description="Disordered" evidence="1">
    <location>
        <begin position="70"/>
        <end position="89"/>
    </location>
</feature>
<dbReference type="KEGG" id="sals:SLNWT_1265"/>
<keyword evidence="3" id="KW-1185">Reference proteome</keyword>
<accession>A0A0B5ESC5</accession>
<protein>
    <submittedName>
        <fullName evidence="2">Uncharacterized protein</fullName>
    </submittedName>
</protein>
<organism evidence="2 3">
    <name type="scientific">Streptomyces albus (strain ATCC 21838 / DSM 41398 / FERM P-419 / JCM 4703 / NBRC 107858)</name>
    <dbReference type="NCBI Taxonomy" id="1081613"/>
    <lineage>
        <taxon>Bacteria</taxon>
        <taxon>Bacillati</taxon>
        <taxon>Actinomycetota</taxon>
        <taxon>Actinomycetes</taxon>
        <taxon>Kitasatosporales</taxon>
        <taxon>Streptomycetaceae</taxon>
        <taxon>Streptomyces</taxon>
    </lineage>
</organism>
<proteinExistence type="predicted"/>
<dbReference type="Proteomes" id="UP000031523">
    <property type="component" value="Chromosome"/>
</dbReference>
<evidence type="ECO:0000313" key="2">
    <source>
        <dbReference type="EMBL" id="AJE81641.1"/>
    </source>
</evidence>
<dbReference type="AlphaFoldDB" id="A0A0B5ESC5"/>
<dbReference type="EMBL" id="CP010519">
    <property type="protein sequence ID" value="AJE81641.1"/>
    <property type="molecule type" value="Genomic_DNA"/>
</dbReference>